<dbReference type="PANTHER" id="PTHR10792">
    <property type="entry name" value="60S RIBOSOMAL PROTEIN L24"/>
    <property type="match status" value="1"/>
</dbReference>
<evidence type="ECO:0000256" key="8">
    <source>
        <dbReference type="ARBA" id="ARBA00023274"/>
    </source>
</evidence>
<keyword evidence="6" id="KW-0694">RNA-binding</keyword>
<evidence type="ECO:0000256" key="7">
    <source>
        <dbReference type="ARBA" id="ARBA00022980"/>
    </source>
</evidence>
<dbReference type="AlphaFoldDB" id="A0A2K5AQ36"/>
<comment type="similarity">
    <text evidence="1">Belongs to the eukaryotic ribosomal protein eL24 family.</text>
</comment>
<dbReference type="Pfam" id="PF01246">
    <property type="entry name" value="Ribosomal_L24e"/>
    <property type="match status" value="1"/>
</dbReference>
<reference evidence="12" key="1">
    <citation type="submission" date="2018-01" db="EMBL/GenBank/DDBJ databases">
        <authorList>
            <person name="Kerou L M."/>
        </authorList>
    </citation>
    <scope>NUCLEOTIDE SEQUENCE [LARGE SCALE GENOMIC DNA]</scope>
    <source>
        <strain evidence="12">SCU2</strain>
    </source>
</reference>
<dbReference type="InterPro" id="IPR055345">
    <property type="entry name" value="Ribosomal_eL24-rel_arc"/>
</dbReference>
<dbReference type="Proteomes" id="UP000236248">
    <property type="component" value="Chromosome NCAV"/>
</dbReference>
<evidence type="ECO:0000256" key="2">
    <source>
        <dbReference type="ARBA" id="ARBA00022723"/>
    </source>
</evidence>
<dbReference type="InterPro" id="IPR056366">
    <property type="entry name" value="Ribosomal_eL24"/>
</dbReference>
<keyword evidence="2" id="KW-0479">Metal-binding</keyword>
<dbReference type="RefSeq" id="WP_103287443.1">
    <property type="nucleotide sequence ID" value="NZ_LT981265.1"/>
</dbReference>
<evidence type="ECO:0000256" key="5">
    <source>
        <dbReference type="ARBA" id="ARBA00022833"/>
    </source>
</evidence>
<dbReference type="SUPFAM" id="SSF57716">
    <property type="entry name" value="Glucocorticoid receptor-like (DNA-binding domain)"/>
    <property type="match status" value="1"/>
</dbReference>
<keyword evidence="7 11" id="KW-0689">Ribosomal protein</keyword>
<keyword evidence="8" id="KW-0687">Ribonucleoprotein</keyword>
<keyword evidence="5" id="KW-0862">Zinc</keyword>
<dbReference type="KEGG" id="ncv:NCAV_0559"/>
<evidence type="ECO:0000256" key="9">
    <source>
        <dbReference type="ARBA" id="ARBA00035507"/>
    </source>
</evidence>
<evidence type="ECO:0000259" key="10">
    <source>
        <dbReference type="SMART" id="SM00746"/>
    </source>
</evidence>
<keyword evidence="3" id="KW-0699">rRNA-binding</keyword>
<keyword evidence="4" id="KW-0863">Zinc-finger</keyword>
<dbReference type="PANTHER" id="PTHR10792:SF1">
    <property type="entry name" value="RIBOSOMAL PROTEIN L24"/>
    <property type="match status" value="1"/>
</dbReference>
<dbReference type="GO" id="GO:0008270">
    <property type="term" value="F:zinc ion binding"/>
    <property type="evidence" value="ECO:0007669"/>
    <property type="project" value="UniProtKB-KW"/>
</dbReference>
<dbReference type="GO" id="GO:0005840">
    <property type="term" value="C:ribosome"/>
    <property type="evidence" value="ECO:0007669"/>
    <property type="project" value="UniProtKB-KW"/>
</dbReference>
<dbReference type="EMBL" id="LT981265">
    <property type="protein sequence ID" value="SPC33752.1"/>
    <property type="molecule type" value="Genomic_DNA"/>
</dbReference>
<dbReference type="GeneID" id="41594651"/>
<proteinExistence type="inferred from homology"/>
<evidence type="ECO:0000313" key="12">
    <source>
        <dbReference type="Proteomes" id="UP000236248"/>
    </source>
</evidence>
<dbReference type="InterPro" id="IPR038630">
    <property type="entry name" value="L24e/L24_sf"/>
</dbReference>
<dbReference type="InterPro" id="IPR011017">
    <property type="entry name" value="TRASH_dom"/>
</dbReference>
<organism evidence="11 12">
    <name type="scientific">Candidatus Nitrosocaldus cavascurensis</name>
    <dbReference type="NCBI Taxonomy" id="2058097"/>
    <lineage>
        <taxon>Archaea</taxon>
        <taxon>Nitrososphaerota</taxon>
        <taxon>Nitrososphaeria</taxon>
        <taxon>Candidatus Nitrosocaldales</taxon>
        <taxon>Candidatus Nitrosocaldaceae</taxon>
        <taxon>Candidatus Nitrosocaldus</taxon>
    </lineage>
</organism>
<evidence type="ECO:0000313" key="11">
    <source>
        <dbReference type="EMBL" id="SPC33752.1"/>
    </source>
</evidence>
<dbReference type="InterPro" id="IPR000988">
    <property type="entry name" value="Ribosomal_eL24-rel_N"/>
</dbReference>
<dbReference type="SMART" id="SM00746">
    <property type="entry name" value="TRASH"/>
    <property type="match status" value="1"/>
</dbReference>
<name>A0A2K5AQ36_9ARCH</name>
<gene>
    <name evidence="11" type="primary">rpl24e</name>
    <name evidence="11" type="ORF">NCAV_0559</name>
</gene>
<dbReference type="GO" id="GO:0003735">
    <property type="term" value="F:structural constituent of ribosome"/>
    <property type="evidence" value="ECO:0007669"/>
    <property type="project" value="InterPro"/>
</dbReference>
<dbReference type="Gene3D" id="2.30.170.20">
    <property type="entry name" value="Ribosomal protein L24e"/>
    <property type="match status" value="1"/>
</dbReference>
<evidence type="ECO:0000256" key="1">
    <source>
        <dbReference type="ARBA" id="ARBA00005647"/>
    </source>
</evidence>
<keyword evidence="12" id="KW-1185">Reference proteome</keyword>
<evidence type="ECO:0000256" key="3">
    <source>
        <dbReference type="ARBA" id="ARBA00022730"/>
    </source>
</evidence>
<evidence type="ECO:0000256" key="4">
    <source>
        <dbReference type="ARBA" id="ARBA00022771"/>
    </source>
</evidence>
<protein>
    <recommendedName>
        <fullName evidence="9">50S ribosomal protein L24e</fullName>
    </recommendedName>
</protein>
<sequence length="69" mass="7941">MSVSLSSKSCSFCGNTIRFGEGRILVRNDGSMLYFCSSKCWKNMLVLKRDARKLKWTRRYVKGGIKVSR</sequence>
<dbReference type="GO" id="GO:1990904">
    <property type="term" value="C:ribonucleoprotein complex"/>
    <property type="evidence" value="ECO:0007669"/>
    <property type="project" value="UniProtKB-KW"/>
</dbReference>
<accession>A0A2K5AQ36</accession>
<evidence type="ECO:0000256" key="6">
    <source>
        <dbReference type="ARBA" id="ARBA00022884"/>
    </source>
</evidence>
<dbReference type="NCBIfam" id="NF034186">
    <property type="entry name" value="PRK14891.1-1"/>
    <property type="match status" value="1"/>
</dbReference>
<feature type="domain" description="TRASH" evidence="10">
    <location>
        <begin position="10"/>
        <end position="48"/>
    </location>
</feature>
<dbReference type="GO" id="GO:0019843">
    <property type="term" value="F:rRNA binding"/>
    <property type="evidence" value="ECO:0007669"/>
    <property type="project" value="UniProtKB-KW"/>
</dbReference>